<reference evidence="1 2" key="1">
    <citation type="submission" date="2024-05" db="EMBL/GenBank/DDBJ databases">
        <authorList>
            <person name="Wallberg A."/>
        </authorList>
    </citation>
    <scope>NUCLEOTIDE SEQUENCE [LARGE SCALE GENOMIC DNA]</scope>
</reference>
<protein>
    <submittedName>
        <fullName evidence="1">Uncharacterized protein</fullName>
    </submittedName>
</protein>
<name>A0AAV2Q2M0_MEGNR</name>
<proteinExistence type="predicted"/>
<keyword evidence="2" id="KW-1185">Reference proteome</keyword>
<evidence type="ECO:0000313" key="2">
    <source>
        <dbReference type="Proteomes" id="UP001497623"/>
    </source>
</evidence>
<dbReference type="AlphaFoldDB" id="A0AAV2Q2M0"/>
<dbReference type="Proteomes" id="UP001497623">
    <property type="component" value="Unassembled WGS sequence"/>
</dbReference>
<accession>A0AAV2Q2M0</accession>
<dbReference type="EMBL" id="CAXKWB010002763">
    <property type="protein sequence ID" value="CAL4067601.1"/>
    <property type="molecule type" value="Genomic_DNA"/>
</dbReference>
<organism evidence="1 2">
    <name type="scientific">Meganyctiphanes norvegica</name>
    <name type="common">Northern krill</name>
    <name type="synonym">Thysanopoda norvegica</name>
    <dbReference type="NCBI Taxonomy" id="48144"/>
    <lineage>
        <taxon>Eukaryota</taxon>
        <taxon>Metazoa</taxon>
        <taxon>Ecdysozoa</taxon>
        <taxon>Arthropoda</taxon>
        <taxon>Crustacea</taxon>
        <taxon>Multicrustacea</taxon>
        <taxon>Malacostraca</taxon>
        <taxon>Eumalacostraca</taxon>
        <taxon>Eucarida</taxon>
        <taxon>Euphausiacea</taxon>
        <taxon>Euphausiidae</taxon>
        <taxon>Meganyctiphanes</taxon>
    </lineage>
</organism>
<comment type="caution">
    <text evidence="1">The sequence shown here is derived from an EMBL/GenBank/DDBJ whole genome shotgun (WGS) entry which is preliminary data.</text>
</comment>
<sequence length="101" mass="11491">MPYSSSAQDNTNAATKGLASISMLIGLHEWLQEATLDTSLCEGFYLCHRLENTDKSNFWVTAVISFMTHQHLLAEKSENLRSYLYRAINQKACSELFPQCR</sequence>
<gene>
    <name evidence="1" type="ORF">MNOR_LOCUS6626</name>
</gene>
<evidence type="ECO:0000313" key="1">
    <source>
        <dbReference type="EMBL" id="CAL4067601.1"/>
    </source>
</evidence>